<evidence type="ECO:0000313" key="2">
    <source>
        <dbReference type="EMBL" id="AFU99201.1"/>
    </source>
</evidence>
<evidence type="ECO:0000256" key="1">
    <source>
        <dbReference type="SAM" id="SignalP"/>
    </source>
</evidence>
<protein>
    <submittedName>
        <fullName evidence="2">Uncharacterized protein</fullName>
    </submittedName>
</protein>
<keyword evidence="1" id="KW-0732">Signal</keyword>
<dbReference type="KEGG" id="saga:M5M_10100"/>
<reference evidence="2 3" key="1">
    <citation type="journal article" date="2013" name="Genome Announc.">
        <title>Complete genome sequence of Simiduia agarivorans SA1(T), a marine bacterium able to degrade a variety of polysaccharides.</title>
        <authorList>
            <person name="Lin S.Y."/>
            <person name="Shieh W.Y."/>
            <person name="Chen J.S."/>
            <person name="Tang S.L."/>
        </authorList>
    </citation>
    <scope>NUCLEOTIDE SEQUENCE [LARGE SCALE GENOMIC DNA]</scope>
    <source>
        <strain evidence="3">DSM 21679 / JCM 13881 / BCRC 17597 / SA1</strain>
    </source>
</reference>
<organism evidence="2 3">
    <name type="scientific">Simiduia agarivorans (strain DSM 21679 / JCM 13881 / BCRC 17597 / SA1)</name>
    <dbReference type="NCBI Taxonomy" id="1117647"/>
    <lineage>
        <taxon>Bacteria</taxon>
        <taxon>Pseudomonadati</taxon>
        <taxon>Pseudomonadota</taxon>
        <taxon>Gammaproteobacteria</taxon>
        <taxon>Cellvibrionales</taxon>
        <taxon>Cellvibrionaceae</taxon>
        <taxon>Simiduia</taxon>
    </lineage>
</organism>
<sequence length="72" mass="7799">MIRFLAMSLLLFAGALELTAGDRAAHQQREHVVRVGVALLTLQSAAPVAPLRMQQLERVLGQMPMGASPFSE</sequence>
<proteinExistence type="predicted"/>
<dbReference type="STRING" id="1117647.M5M_10100"/>
<dbReference type="Proteomes" id="UP000000466">
    <property type="component" value="Chromosome"/>
</dbReference>
<keyword evidence="3" id="KW-1185">Reference proteome</keyword>
<gene>
    <name evidence="2" type="ordered locus">M5M_10100</name>
</gene>
<dbReference type="EMBL" id="CP003746">
    <property type="protein sequence ID" value="AFU99201.1"/>
    <property type="molecule type" value="Genomic_DNA"/>
</dbReference>
<evidence type="ECO:0000313" key="3">
    <source>
        <dbReference type="Proteomes" id="UP000000466"/>
    </source>
</evidence>
<feature type="signal peptide" evidence="1">
    <location>
        <begin position="1"/>
        <end position="20"/>
    </location>
</feature>
<dbReference type="RefSeq" id="WP_015047365.1">
    <property type="nucleotide sequence ID" value="NC_018868.3"/>
</dbReference>
<dbReference type="AlphaFoldDB" id="K4KJP7"/>
<feature type="chain" id="PRO_5003878368" evidence="1">
    <location>
        <begin position="21"/>
        <end position="72"/>
    </location>
</feature>
<name>K4KJP7_SIMAS</name>
<dbReference type="HOGENOM" id="CLU_2720156_0_0_6"/>
<accession>K4KJP7</accession>